<dbReference type="Proteomes" id="UP000177458">
    <property type="component" value="Unassembled WGS sequence"/>
</dbReference>
<name>A0A1F4USC4_UNCKA</name>
<feature type="region of interest" description="Disordered" evidence="1">
    <location>
        <begin position="106"/>
        <end position="176"/>
    </location>
</feature>
<proteinExistence type="predicted"/>
<reference evidence="2 3" key="1">
    <citation type="journal article" date="2016" name="Nat. Commun.">
        <title>Thousands of microbial genomes shed light on interconnected biogeochemical processes in an aquifer system.</title>
        <authorList>
            <person name="Anantharaman K."/>
            <person name="Brown C.T."/>
            <person name="Hug L.A."/>
            <person name="Sharon I."/>
            <person name="Castelle C.J."/>
            <person name="Probst A.J."/>
            <person name="Thomas B.C."/>
            <person name="Singh A."/>
            <person name="Wilkins M.J."/>
            <person name="Karaoz U."/>
            <person name="Brodie E.L."/>
            <person name="Williams K.H."/>
            <person name="Hubbard S.S."/>
            <person name="Banfield J.F."/>
        </authorList>
    </citation>
    <scope>NUCLEOTIDE SEQUENCE [LARGE SCALE GENOMIC DNA]</scope>
</reference>
<evidence type="ECO:0000256" key="1">
    <source>
        <dbReference type="SAM" id="MobiDB-lite"/>
    </source>
</evidence>
<organism evidence="2 3">
    <name type="scientific">candidate division WWE3 bacterium RIFCSPLOWO2_01_FULL_37_15</name>
    <dbReference type="NCBI Taxonomy" id="1802622"/>
    <lineage>
        <taxon>Bacteria</taxon>
        <taxon>Katanobacteria</taxon>
    </lineage>
</organism>
<accession>A0A1F4USC4</accession>
<dbReference type="AlphaFoldDB" id="A0A1F4USC4"/>
<evidence type="ECO:0000313" key="3">
    <source>
        <dbReference type="Proteomes" id="UP000177458"/>
    </source>
</evidence>
<dbReference type="EMBL" id="MEVF01000056">
    <property type="protein sequence ID" value="OGC47854.1"/>
    <property type="molecule type" value="Genomic_DNA"/>
</dbReference>
<comment type="caution">
    <text evidence="2">The sequence shown here is derived from an EMBL/GenBank/DDBJ whole genome shotgun (WGS) entry which is preliminary data.</text>
</comment>
<gene>
    <name evidence="2" type="ORF">A3A69_02150</name>
</gene>
<protein>
    <submittedName>
        <fullName evidence="2">Uncharacterized protein</fullName>
    </submittedName>
</protein>
<feature type="region of interest" description="Disordered" evidence="1">
    <location>
        <begin position="46"/>
        <end position="93"/>
    </location>
</feature>
<sequence length="176" mass="20658">MCFEFSPPDYIESLSEVVDAENKEDKEKKEIESRLEALERRWQTERLERRHRNKGTKNYPTGHIERGGPSTERYSGELRSTTNKRRRRKDVELTSEGLGDYIVEKKGMDSRKINGEEEDGGLKQSKIKVLPKGQHEIVDDSKTNKNGERHRPKHPTGDSDDLPTWMYKRDPTRRFE</sequence>
<feature type="compositionally biased region" description="Basic and acidic residues" evidence="1">
    <location>
        <begin position="106"/>
        <end position="115"/>
    </location>
</feature>
<feature type="compositionally biased region" description="Basic and acidic residues" evidence="1">
    <location>
        <begin position="167"/>
        <end position="176"/>
    </location>
</feature>
<evidence type="ECO:0000313" key="2">
    <source>
        <dbReference type="EMBL" id="OGC47854.1"/>
    </source>
</evidence>
<feature type="compositionally biased region" description="Basic and acidic residues" evidence="1">
    <location>
        <begin position="133"/>
        <end position="149"/>
    </location>
</feature>